<evidence type="ECO:0000313" key="1">
    <source>
        <dbReference type="EMBL" id="SHJ32876.1"/>
    </source>
</evidence>
<organism evidence="1 2">
    <name type="scientific">Palleronia salina</name>
    <dbReference type="NCBI Taxonomy" id="313368"/>
    <lineage>
        <taxon>Bacteria</taxon>
        <taxon>Pseudomonadati</taxon>
        <taxon>Pseudomonadota</taxon>
        <taxon>Alphaproteobacteria</taxon>
        <taxon>Rhodobacterales</taxon>
        <taxon>Roseobacteraceae</taxon>
        <taxon>Palleronia</taxon>
    </lineage>
</organism>
<proteinExistence type="predicted"/>
<dbReference type="AlphaFoldDB" id="A0A1M6IEX5"/>
<evidence type="ECO:0000313" key="2">
    <source>
        <dbReference type="Proteomes" id="UP000184040"/>
    </source>
</evidence>
<dbReference type="Proteomes" id="UP000184040">
    <property type="component" value="Unassembled WGS sequence"/>
</dbReference>
<keyword evidence="2" id="KW-1185">Reference proteome</keyword>
<name>A0A1M6IEX5_9RHOB</name>
<reference evidence="1 2" key="1">
    <citation type="submission" date="2016-11" db="EMBL/GenBank/DDBJ databases">
        <authorList>
            <person name="Jaros S."/>
            <person name="Januszkiewicz K."/>
            <person name="Wedrychowicz H."/>
        </authorList>
    </citation>
    <scope>NUCLEOTIDE SEQUENCE [LARGE SCALE GENOMIC DNA]</scope>
    <source>
        <strain evidence="1 2">DSM 26892</strain>
    </source>
</reference>
<accession>A0A1M6IEX5</accession>
<dbReference type="RefSeq" id="WP_073128964.1">
    <property type="nucleotide sequence ID" value="NZ_FQZA01000007.1"/>
</dbReference>
<dbReference type="STRING" id="313368.SAMN04488012_107154"/>
<dbReference type="EMBL" id="FQZA01000007">
    <property type="protein sequence ID" value="SHJ32876.1"/>
    <property type="molecule type" value="Genomic_DNA"/>
</dbReference>
<protein>
    <submittedName>
        <fullName evidence="1">Uncharacterized protein</fullName>
    </submittedName>
</protein>
<gene>
    <name evidence="1" type="ORF">SAMN04488012_107154</name>
</gene>
<sequence length="120" mass="13087">MPSTPAVWLTTFTANTTTDDSQYEPQIVQLSDGNVLIAWTSDNATGEGAEPGTDIIGQLFDPFGNTIGGETRLNHYYSAHNERSFDIAALNNGEFVIVYEDENNALVDLSCPNRVVQVDC</sequence>